<dbReference type="EMBL" id="RCZK01000007">
    <property type="protein sequence ID" value="TPG12136.1"/>
    <property type="molecule type" value="Genomic_DNA"/>
</dbReference>
<evidence type="ECO:0000256" key="1">
    <source>
        <dbReference type="SAM" id="MobiDB-lite"/>
    </source>
</evidence>
<dbReference type="AlphaFoldDB" id="A0A502CK46"/>
<feature type="region of interest" description="Disordered" evidence="1">
    <location>
        <begin position="122"/>
        <end position="151"/>
    </location>
</feature>
<accession>A0A502CK46</accession>
<evidence type="ECO:0000313" key="2">
    <source>
        <dbReference type="EMBL" id="TPG12136.1"/>
    </source>
</evidence>
<name>A0A502CK46_9SPHN</name>
<protein>
    <recommendedName>
        <fullName evidence="4">DUF600 family protein</fullName>
    </recommendedName>
</protein>
<feature type="compositionally biased region" description="Basic and acidic residues" evidence="1">
    <location>
        <begin position="122"/>
        <end position="136"/>
    </location>
</feature>
<gene>
    <name evidence="2" type="ORF">EAH84_10340</name>
</gene>
<comment type="caution">
    <text evidence="2">The sequence shown here is derived from an EMBL/GenBank/DDBJ whole genome shotgun (WGS) entry which is preliminary data.</text>
</comment>
<reference evidence="2 3" key="1">
    <citation type="journal article" date="2019" name="Environ. Microbiol.">
        <title>Species interactions and distinct microbial communities in high Arctic permafrost affected cryosols are associated with the CH4 and CO2 gas fluxes.</title>
        <authorList>
            <person name="Altshuler I."/>
            <person name="Hamel J."/>
            <person name="Turney S."/>
            <person name="Magnuson E."/>
            <person name="Levesque R."/>
            <person name="Greer C."/>
            <person name="Whyte L.G."/>
        </authorList>
    </citation>
    <scope>NUCLEOTIDE SEQUENCE [LARGE SCALE GENOMIC DNA]</scope>
    <source>
        <strain evidence="2 3">S5.1</strain>
    </source>
</reference>
<keyword evidence="3" id="KW-1185">Reference proteome</keyword>
<evidence type="ECO:0000313" key="3">
    <source>
        <dbReference type="Proteomes" id="UP000318413"/>
    </source>
</evidence>
<dbReference type="Proteomes" id="UP000318413">
    <property type="component" value="Unassembled WGS sequence"/>
</dbReference>
<dbReference type="RefSeq" id="WP_140871651.1">
    <property type="nucleotide sequence ID" value="NZ_RCZK01000007.1"/>
</dbReference>
<organism evidence="2 3">
    <name type="scientific">Sphingomonas oligophenolica</name>
    <dbReference type="NCBI Taxonomy" id="301154"/>
    <lineage>
        <taxon>Bacteria</taxon>
        <taxon>Pseudomonadati</taxon>
        <taxon>Pseudomonadota</taxon>
        <taxon>Alphaproteobacteria</taxon>
        <taxon>Sphingomonadales</taxon>
        <taxon>Sphingomonadaceae</taxon>
        <taxon>Sphingomonas</taxon>
    </lineage>
</organism>
<sequence>MTDTEPFEKILSDIAGMTAVDIEAGPDGAFLYAEAESMVVTAAIFKELPDKVIYNGGSVELALRILDAWDAAPDDRKWNALFMTIEGDRFDARFQYDEGWNPDEYSSDRRDRVLTAKYGDKPVDWSESSAHPRDDGTSFGWSGTVGPDIAN</sequence>
<evidence type="ECO:0008006" key="4">
    <source>
        <dbReference type="Google" id="ProtNLM"/>
    </source>
</evidence>
<proteinExistence type="predicted"/>
<dbReference type="OrthoDB" id="7573411at2"/>